<dbReference type="PANTHER" id="PTHR31321:SF73">
    <property type="entry name" value="PECTINESTERASE 14-RELATED"/>
    <property type="match status" value="1"/>
</dbReference>
<proteinExistence type="predicted"/>
<reference evidence="1" key="1">
    <citation type="submission" date="2019-07" db="EMBL/GenBank/DDBJ databases">
        <authorList>
            <person name="Dittberner H."/>
        </authorList>
    </citation>
    <scope>NUCLEOTIDE SEQUENCE [LARGE SCALE GENOMIC DNA]</scope>
</reference>
<evidence type="ECO:0000313" key="1">
    <source>
        <dbReference type="EMBL" id="VVB02372.1"/>
    </source>
</evidence>
<sequence length="129" mass="14563">MQKCTIRSIAKETTSRISGCISAHERESKGEKTSSSFVNRMQYGTGKVWLRQAWKPYAIVVFSNTCILENINHKEKEKITNGSYGEGAEYKDRVSYSKQLTDSEAASFTSISYIDGDKWLNQTDLPLHG</sequence>
<dbReference type="OrthoDB" id="2019149at2759"/>
<dbReference type="Proteomes" id="UP000489600">
    <property type="component" value="Unassembled WGS sequence"/>
</dbReference>
<dbReference type="PANTHER" id="PTHR31321">
    <property type="entry name" value="ACYL-COA THIOESTER HYDROLASE YBHC-RELATED"/>
    <property type="match status" value="1"/>
</dbReference>
<dbReference type="SUPFAM" id="SSF51126">
    <property type="entry name" value="Pectin lyase-like"/>
    <property type="match status" value="1"/>
</dbReference>
<evidence type="ECO:0008006" key="3">
    <source>
        <dbReference type="Google" id="ProtNLM"/>
    </source>
</evidence>
<name>A0A565BLA0_9BRAS</name>
<protein>
    <recommendedName>
        <fullName evidence="3">Pectinesterase</fullName>
    </recommendedName>
</protein>
<keyword evidence="2" id="KW-1185">Reference proteome</keyword>
<dbReference type="InterPro" id="IPR012334">
    <property type="entry name" value="Pectin_lyas_fold"/>
</dbReference>
<dbReference type="GO" id="GO:0030599">
    <property type="term" value="F:pectinesterase activity"/>
    <property type="evidence" value="ECO:0007669"/>
    <property type="project" value="TreeGrafter"/>
</dbReference>
<dbReference type="AlphaFoldDB" id="A0A565BLA0"/>
<dbReference type="GO" id="GO:0045490">
    <property type="term" value="P:pectin catabolic process"/>
    <property type="evidence" value="ECO:0007669"/>
    <property type="project" value="TreeGrafter"/>
</dbReference>
<accession>A0A565BLA0</accession>
<gene>
    <name evidence="1" type="ORF">ANE_LOCUS12816</name>
</gene>
<organism evidence="1 2">
    <name type="scientific">Arabis nemorensis</name>
    <dbReference type="NCBI Taxonomy" id="586526"/>
    <lineage>
        <taxon>Eukaryota</taxon>
        <taxon>Viridiplantae</taxon>
        <taxon>Streptophyta</taxon>
        <taxon>Embryophyta</taxon>
        <taxon>Tracheophyta</taxon>
        <taxon>Spermatophyta</taxon>
        <taxon>Magnoliopsida</taxon>
        <taxon>eudicotyledons</taxon>
        <taxon>Gunneridae</taxon>
        <taxon>Pentapetalae</taxon>
        <taxon>rosids</taxon>
        <taxon>malvids</taxon>
        <taxon>Brassicales</taxon>
        <taxon>Brassicaceae</taxon>
        <taxon>Arabideae</taxon>
        <taxon>Arabis</taxon>
    </lineage>
</organism>
<dbReference type="Gene3D" id="2.160.20.10">
    <property type="entry name" value="Single-stranded right-handed beta-helix, Pectin lyase-like"/>
    <property type="match status" value="1"/>
</dbReference>
<dbReference type="EMBL" id="CABITT030000004">
    <property type="protein sequence ID" value="VVB02372.1"/>
    <property type="molecule type" value="Genomic_DNA"/>
</dbReference>
<evidence type="ECO:0000313" key="2">
    <source>
        <dbReference type="Proteomes" id="UP000489600"/>
    </source>
</evidence>
<dbReference type="InterPro" id="IPR011050">
    <property type="entry name" value="Pectin_lyase_fold/virulence"/>
</dbReference>
<comment type="caution">
    <text evidence="1">The sequence shown here is derived from an EMBL/GenBank/DDBJ whole genome shotgun (WGS) entry which is preliminary data.</text>
</comment>